<organism evidence="2 3">
    <name type="scientific">Strongylus vulgaris</name>
    <name type="common">Blood worm</name>
    <dbReference type="NCBI Taxonomy" id="40348"/>
    <lineage>
        <taxon>Eukaryota</taxon>
        <taxon>Metazoa</taxon>
        <taxon>Ecdysozoa</taxon>
        <taxon>Nematoda</taxon>
        <taxon>Chromadorea</taxon>
        <taxon>Rhabditida</taxon>
        <taxon>Rhabditina</taxon>
        <taxon>Rhabditomorpha</taxon>
        <taxon>Strongyloidea</taxon>
        <taxon>Strongylidae</taxon>
        <taxon>Strongylus</taxon>
    </lineage>
</organism>
<dbReference type="EMBL" id="UYYB01003917">
    <property type="protein sequence ID" value="VDM66858.1"/>
    <property type="molecule type" value="Genomic_DNA"/>
</dbReference>
<feature type="region of interest" description="Disordered" evidence="1">
    <location>
        <begin position="1"/>
        <end position="23"/>
    </location>
</feature>
<feature type="compositionally biased region" description="Polar residues" evidence="1">
    <location>
        <begin position="56"/>
        <end position="66"/>
    </location>
</feature>
<protein>
    <submittedName>
        <fullName evidence="2">Uncharacterized protein</fullName>
    </submittedName>
</protein>
<gene>
    <name evidence="2" type="ORF">SVUK_LOCUS1856</name>
</gene>
<dbReference type="AlphaFoldDB" id="A0A3P7KEG0"/>
<evidence type="ECO:0000313" key="3">
    <source>
        <dbReference type="Proteomes" id="UP000270094"/>
    </source>
</evidence>
<reference evidence="2 3" key="1">
    <citation type="submission" date="2018-11" db="EMBL/GenBank/DDBJ databases">
        <authorList>
            <consortium name="Pathogen Informatics"/>
        </authorList>
    </citation>
    <scope>NUCLEOTIDE SEQUENCE [LARGE SCALE GENOMIC DNA]</scope>
</reference>
<proteinExistence type="predicted"/>
<keyword evidence="3" id="KW-1185">Reference proteome</keyword>
<sequence>MQSAPASIHTSPSPEPETPTSATRYYTAVAEFKLQPPKASAAAPAPPEPKPYKRMSGSSLVTTQATIEPKASMEESQQPRAKEPNQRPVEGSRLVFNRIRNYDQCVI</sequence>
<dbReference type="Proteomes" id="UP000270094">
    <property type="component" value="Unassembled WGS sequence"/>
</dbReference>
<evidence type="ECO:0000256" key="1">
    <source>
        <dbReference type="SAM" id="MobiDB-lite"/>
    </source>
</evidence>
<name>A0A3P7KEG0_STRVU</name>
<evidence type="ECO:0000313" key="2">
    <source>
        <dbReference type="EMBL" id="VDM66858.1"/>
    </source>
</evidence>
<dbReference type="OrthoDB" id="10544022at2759"/>
<feature type="region of interest" description="Disordered" evidence="1">
    <location>
        <begin position="35"/>
        <end position="94"/>
    </location>
</feature>
<accession>A0A3P7KEG0</accession>